<dbReference type="Proteomes" id="UP000623440">
    <property type="component" value="Unassembled WGS sequence"/>
</dbReference>
<dbReference type="SMART" id="SM00257">
    <property type="entry name" value="LysM"/>
    <property type="match status" value="1"/>
</dbReference>
<reference evidence="2 3" key="1">
    <citation type="journal article" date="2020" name="ISME J.">
        <title>Comparative genomics reveals insights into cyanobacterial evolution and habitat adaptation.</title>
        <authorList>
            <person name="Chen M.Y."/>
            <person name="Teng W.K."/>
            <person name="Zhao L."/>
            <person name="Hu C.X."/>
            <person name="Zhou Y.K."/>
            <person name="Han B.P."/>
            <person name="Song L.R."/>
            <person name="Shu W.S."/>
        </authorList>
    </citation>
    <scope>NUCLEOTIDE SEQUENCE [LARGE SCALE GENOMIC DNA]</scope>
    <source>
        <strain evidence="2 3">FACHB-838</strain>
    </source>
</reference>
<name>A0ABR8E3I9_9NOSO</name>
<dbReference type="RefSeq" id="WP_190946894.1">
    <property type="nucleotide sequence ID" value="NZ_JACJSI010000394.1"/>
</dbReference>
<evidence type="ECO:0000313" key="2">
    <source>
        <dbReference type="EMBL" id="MBD2536134.1"/>
    </source>
</evidence>
<dbReference type="Pfam" id="PF01476">
    <property type="entry name" value="LysM"/>
    <property type="match status" value="1"/>
</dbReference>
<keyword evidence="3" id="KW-1185">Reference proteome</keyword>
<protein>
    <submittedName>
        <fullName evidence="2">LysM peptidoglycan-binding domain-containing protein</fullName>
    </submittedName>
</protein>
<dbReference type="PROSITE" id="PS51782">
    <property type="entry name" value="LYSM"/>
    <property type="match status" value="1"/>
</dbReference>
<dbReference type="EMBL" id="JACJSI010000394">
    <property type="protein sequence ID" value="MBD2536134.1"/>
    <property type="molecule type" value="Genomic_DNA"/>
</dbReference>
<dbReference type="Gene3D" id="2.160.20.10">
    <property type="entry name" value="Single-stranded right-handed beta-helix, Pectin lyase-like"/>
    <property type="match status" value="1"/>
</dbReference>
<comment type="caution">
    <text evidence="2">The sequence shown here is derived from an EMBL/GenBank/DDBJ whole genome shotgun (WGS) entry which is preliminary data.</text>
</comment>
<evidence type="ECO:0000313" key="3">
    <source>
        <dbReference type="Proteomes" id="UP000623440"/>
    </source>
</evidence>
<dbReference type="SUPFAM" id="SSF51126">
    <property type="entry name" value="Pectin lyase-like"/>
    <property type="match status" value="1"/>
</dbReference>
<dbReference type="InterPro" id="IPR036779">
    <property type="entry name" value="LysM_dom_sf"/>
</dbReference>
<organism evidence="2 3">
    <name type="scientific">Nostoc flagelliforme FACHB-838</name>
    <dbReference type="NCBI Taxonomy" id="2692904"/>
    <lineage>
        <taxon>Bacteria</taxon>
        <taxon>Bacillati</taxon>
        <taxon>Cyanobacteriota</taxon>
        <taxon>Cyanophyceae</taxon>
        <taxon>Nostocales</taxon>
        <taxon>Nostocaceae</taxon>
        <taxon>Nostoc</taxon>
    </lineage>
</organism>
<feature type="domain" description="LysM" evidence="1">
    <location>
        <begin position="7"/>
        <end position="58"/>
    </location>
</feature>
<proteinExistence type="predicted"/>
<sequence length="575" mass="62611">MTCQIGSSYKIKSGDTLFIIAERELGDGDRWREILNPNGIPFTEKEAENLQTGQEICIPNGSVPPTGEWQSKRVFFGSNGKLTYISDKEQNRIPDYSYAGYLYGEVELPNVPEVSSISPISGDNTAHIQKALDAVATRQPDANGFRGALVLKPGVYELRSTIQIKASGVVLRGSGDGSDRTQDTILAAKVVSRPIVEGKQDRPADKSVVILGTNNPAPWKSGDETKITDDFVQVGSLGFNVENASLFKTGDAIIIKHPSTQKWIDALDGGGVGEVDDPKKNPWKPGKIDIVYYRRVNRVEGNTIVLDAPIYNHLDRKLSQSTVCKINSSEVLTNVGLENLRIEIDKGGEDEKSLWSAVSVIGAEDAWVRNLTALHFGFSGVYTEGALRVTVTDVKAFDPIAIRTGGRMYNFNTEKHSQLILFQNCEATNGRHNFISNGTSSASGIVFHKCKSKGLGSKSADNSDSEGHRLWTQAMLFDSIDENSPDTGSIALINRGNFGSGHGWSAAHSTIWNYNGTIIVQKPPTAQNYAVSSTGKVQKKFKFSGAIGNVEGEDEKGKLSPASLYEAQLKERLQH</sequence>
<dbReference type="InterPro" id="IPR018392">
    <property type="entry name" value="LysM"/>
</dbReference>
<dbReference type="Gene3D" id="3.10.350.10">
    <property type="entry name" value="LysM domain"/>
    <property type="match status" value="1"/>
</dbReference>
<dbReference type="InterPro" id="IPR012334">
    <property type="entry name" value="Pectin_lyas_fold"/>
</dbReference>
<evidence type="ECO:0000259" key="1">
    <source>
        <dbReference type="PROSITE" id="PS51782"/>
    </source>
</evidence>
<dbReference type="InterPro" id="IPR011050">
    <property type="entry name" value="Pectin_lyase_fold/virulence"/>
</dbReference>
<accession>A0ABR8E3I9</accession>
<gene>
    <name evidence="2" type="ORF">H6G97_45200</name>
</gene>
<dbReference type="CDD" id="cd00118">
    <property type="entry name" value="LysM"/>
    <property type="match status" value="1"/>
</dbReference>